<dbReference type="PIRSF" id="PIRSF006230">
    <property type="entry name" value="MG442"/>
    <property type="match status" value="1"/>
</dbReference>
<dbReference type="Gene3D" id="3.40.50.300">
    <property type="entry name" value="P-loop containing nucleotide triphosphate hydrolases"/>
    <property type="match status" value="1"/>
</dbReference>
<reference evidence="4" key="2">
    <citation type="submission" date="2020-09" db="EMBL/GenBank/DDBJ databases">
        <authorList>
            <person name="Sun Q."/>
            <person name="Ohkuma M."/>
        </authorList>
    </citation>
    <scope>NUCLEOTIDE SEQUENCE</scope>
    <source>
        <strain evidence="4">JCM 10088</strain>
    </source>
</reference>
<dbReference type="InterPro" id="IPR050755">
    <property type="entry name" value="TRAFAC_YlqF/YawG_RiboMat"/>
</dbReference>
<dbReference type="InterPro" id="IPR006073">
    <property type="entry name" value="GTP-bd"/>
</dbReference>
<dbReference type="Gene3D" id="1.10.1580.10">
    <property type="match status" value="1"/>
</dbReference>
<dbReference type="GO" id="GO:0005525">
    <property type="term" value="F:GTP binding"/>
    <property type="evidence" value="ECO:0007669"/>
    <property type="project" value="UniProtKB-KW"/>
</dbReference>
<dbReference type="Proteomes" id="UP000610960">
    <property type="component" value="Unassembled WGS sequence"/>
</dbReference>
<keyword evidence="1" id="KW-0547">Nucleotide-binding</keyword>
<evidence type="ECO:0000256" key="2">
    <source>
        <dbReference type="ARBA" id="ARBA00023134"/>
    </source>
</evidence>
<gene>
    <name evidence="4" type="ORF">GCM10007981_03260</name>
</gene>
<evidence type="ECO:0000313" key="4">
    <source>
        <dbReference type="EMBL" id="GGP19465.1"/>
    </source>
</evidence>
<dbReference type="SUPFAM" id="SSF52540">
    <property type="entry name" value="P-loop containing nucleoside triphosphate hydrolases"/>
    <property type="match status" value="1"/>
</dbReference>
<protein>
    <submittedName>
        <fullName evidence="4">GTP-binding protein</fullName>
    </submittedName>
</protein>
<dbReference type="PANTHER" id="PTHR11089">
    <property type="entry name" value="GTP-BINDING PROTEIN-RELATED"/>
    <property type="match status" value="1"/>
</dbReference>
<dbReference type="AlphaFoldDB" id="A0A830GSX1"/>
<keyword evidence="2" id="KW-0342">GTP-binding</keyword>
<dbReference type="InterPro" id="IPR027417">
    <property type="entry name" value="P-loop_NTPase"/>
</dbReference>
<organism evidence="4 5">
    <name type="scientific">Thermocladium modestius</name>
    <dbReference type="NCBI Taxonomy" id="62609"/>
    <lineage>
        <taxon>Archaea</taxon>
        <taxon>Thermoproteota</taxon>
        <taxon>Thermoprotei</taxon>
        <taxon>Thermoproteales</taxon>
        <taxon>Thermoproteaceae</taxon>
        <taxon>Thermocladium</taxon>
    </lineage>
</organism>
<dbReference type="InterPro" id="IPR016478">
    <property type="entry name" value="GTPase_MTG1"/>
</dbReference>
<dbReference type="PANTHER" id="PTHR11089:SF30">
    <property type="entry name" value="GUANINE NUCLEOTIDE-BINDING PROTEIN-LIKE 3 HOMOLOG"/>
    <property type="match status" value="1"/>
</dbReference>
<dbReference type="EMBL" id="BMNL01000001">
    <property type="protein sequence ID" value="GGP19465.1"/>
    <property type="molecule type" value="Genomic_DNA"/>
</dbReference>
<dbReference type="PRINTS" id="PR00326">
    <property type="entry name" value="GTP1OBG"/>
</dbReference>
<sequence length="248" mass="27150">MMEASDVVMEVLDARDPAATRSLAAEELARRMGKVLLIVINKSDLVPMNVMLRWKRYLERDAPTIFISAKHRLGTRMLTRTIKRIAPRIPVTVLVVGYPNVGKSTIINYLSGRYAAPTSPVPGWTRGEKIVKARPWLTVIDTPGVIPGESRDPAAKVVRGEESHVSGGDPVVSAVALIRRLREAGSTALSDRYGVEDLSDPMAVLEAVARRRGFLLKGGRPNINEAAKAVLKDWVDGKIGYYTLPGVM</sequence>
<evidence type="ECO:0000256" key="1">
    <source>
        <dbReference type="ARBA" id="ARBA00022741"/>
    </source>
</evidence>
<evidence type="ECO:0000313" key="5">
    <source>
        <dbReference type="Proteomes" id="UP000610960"/>
    </source>
</evidence>
<dbReference type="Pfam" id="PF01926">
    <property type="entry name" value="MMR_HSR1"/>
    <property type="match status" value="1"/>
</dbReference>
<feature type="domain" description="G" evidence="3">
    <location>
        <begin position="93"/>
        <end position="151"/>
    </location>
</feature>
<keyword evidence="5" id="KW-1185">Reference proteome</keyword>
<name>A0A830GSX1_9CREN</name>
<proteinExistence type="predicted"/>
<dbReference type="InterPro" id="IPR023179">
    <property type="entry name" value="GTP-bd_ortho_bundle_sf"/>
</dbReference>
<evidence type="ECO:0000259" key="3">
    <source>
        <dbReference type="Pfam" id="PF01926"/>
    </source>
</evidence>
<reference evidence="4" key="1">
    <citation type="journal article" date="2014" name="Int. J. Syst. Evol. Microbiol.">
        <title>Complete genome sequence of Corynebacterium casei LMG S-19264T (=DSM 44701T), isolated from a smear-ripened cheese.</title>
        <authorList>
            <consortium name="US DOE Joint Genome Institute (JGI-PGF)"/>
            <person name="Walter F."/>
            <person name="Albersmeier A."/>
            <person name="Kalinowski J."/>
            <person name="Ruckert C."/>
        </authorList>
    </citation>
    <scope>NUCLEOTIDE SEQUENCE</scope>
    <source>
        <strain evidence="4">JCM 10088</strain>
    </source>
</reference>
<comment type="caution">
    <text evidence="4">The sequence shown here is derived from an EMBL/GenBank/DDBJ whole genome shotgun (WGS) entry which is preliminary data.</text>
</comment>
<accession>A0A830GSX1</accession>